<dbReference type="InterPro" id="IPR040893">
    <property type="entry name" value="RADX"/>
</dbReference>
<dbReference type="Pfam" id="PF17659">
    <property type="entry name" value="RADX"/>
    <property type="match status" value="1"/>
</dbReference>
<evidence type="ECO:0000313" key="2">
    <source>
        <dbReference type="Proteomes" id="UP001259832"/>
    </source>
</evidence>
<dbReference type="Gene3D" id="2.40.50.140">
    <property type="entry name" value="Nucleic acid-binding proteins"/>
    <property type="match status" value="1"/>
</dbReference>
<comment type="caution">
    <text evidence="1">The sequence shown here is derived from an EMBL/GenBank/DDBJ whole genome shotgun (WGS) entry which is preliminary data.</text>
</comment>
<name>A0AAD9GL87_9STRA</name>
<proteinExistence type="predicted"/>
<gene>
    <name evidence="1" type="ORF">P3T76_007902</name>
</gene>
<keyword evidence="2" id="KW-1185">Reference proteome</keyword>
<protein>
    <submittedName>
        <fullName evidence="1">RPA-related protein RADX</fullName>
    </submittedName>
</protein>
<organism evidence="1 2">
    <name type="scientific">Phytophthora citrophthora</name>
    <dbReference type="NCBI Taxonomy" id="4793"/>
    <lineage>
        <taxon>Eukaryota</taxon>
        <taxon>Sar</taxon>
        <taxon>Stramenopiles</taxon>
        <taxon>Oomycota</taxon>
        <taxon>Peronosporomycetes</taxon>
        <taxon>Peronosporales</taxon>
        <taxon>Peronosporaceae</taxon>
        <taxon>Phytophthora</taxon>
    </lineage>
</organism>
<dbReference type="InterPro" id="IPR012340">
    <property type="entry name" value="NA-bd_OB-fold"/>
</dbReference>
<evidence type="ECO:0000313" key="1">
    <source>
        <dbReference type="EMBL" id="KAK1940451.1"/>
    </source>
</evidence>
<dbReference type="Proteomes" id="UP001259832">
    <property type="component" value="Unassembled WGS sequence"/>
</dbReference>
<dbReference type="PANTHER" id="PTHR14944">
    <property type="entry name" value="RPA-RELATED PROTEIN RADX"/>
    <property type="match status" value="1"/>
</dbReference>
<dbReference type="AlphaFoldDB" id="A0AAD9GL87"/>
<sequence length="698" mass="79821">MNLVDPAAKQRLGQQFQDIRDVFDVLLSDGRHKMKAVLSPRCNQLVWKRKLTARSIVEVTKFKVFMENEQNTYRAVVLEDVEVLSFREDGVLPDKVVTPRFGAQVANDHLPFVSTEHPREVGLLPLVGERVYYLPIGSDHYTLDWQCSFTNGIPDQDSPLDELENNWYARYGDDDDQEQMQKSVAWNSVPEYCSSLFTPGCKKLRSLIEALDVAKENKDKAHRKLSPHMIGVLRVKSQVMNLGEPDVANPFPFAFNAVVVDATGVLEVMFFGSMCAKYYLSLHEGDLCQFRDYSFIDPMEIQWTMSKNPLMSYPHKSTGRVYHVPKKYWKLLENTEISPPLHDNDYRPSWLECNFVTSLNAHYLGNSDRDFETMYFDFVGVLSNVGKVIRSRKRRLGGEAEVTEYRWVKMIDSSSSYEVVIKLSECSQPASFQDLEAGQTLMITKLQWVVLPGADRRIQYATTSSFSVLRRDEEVNPFHSIEECNLNVYFANNVRKNAVLYSRKTSGESRLTAHIEKKYRPRNHLPTSIEEFKEAFDLKVCTFRDLSDLHLEAYENQHVGFVGQVIAISEEDEATNDRSSVYLRLSEHNKSDQFLTVAVTMNVLCQKPGVEGTVKTVTQPELLPLIRLLPAEVVGEMYAKAIKGLPVRTRRSKTPKLSLDAVGDFLKSSKRDYFFSLQVYCDEIGHVTWEVDAILAVP</sequence>
<accession>A0AAD9GL87</accession>
<dbReference type="EMBL" id="JASMQC010000014">
    <property type="protein sequence ID" value="KAK1940451.1"/>
    <property type="molecule type" value="Genomic_DNA"/>
</dbReference>
<dbReference type="PANTHER" id="PTHR14944:SF2">
    <property type="entry name" value="RPA-RELATED PROTEIN RADX"/>
    <property type="match status" value="1"/>
</dbReference>
<dbReference type="GO" id="GO:0003697">
    <property type="term" value="F:single-stranded DNA binding"/>
    <property type="evidence" value="ECO:0007669"/>
    <property type="project" value="InterPro"/>
</dbReference>
<reference evidence="1" key="1">
    <citation type="submission" date="2023-08" db="EMBL/GenBank/DDBJ databases">
        <title>Reference Genome Resource for the Citrus Pathogen Phytophthora citrophthora.</title>
        <authorList>
            <person name="Moller H."/>
            <person name="Coetzee B."/>
            <person name="Rose L.J."/>
            <person name="Van Niekerk J.M."/>
        </authorList>
    </citation>
    <scope>NUCLEOTIDE SEQUENCE</scope>
    <source>
        <strain evidence="1">STE-U-9442</strain>
    </source>
</reference>